<comment type="caution">
    <text evidence="2">The sequence shown here is derived from an EMBL/GenBank/DDBJ whole genome shotgun (WGS) entry which is preliminary data.</text>
</comment>
<gene>
    <name evidence="2" type="ORF">EJB05_08246</name>
</gene>
<dbReference type="Gramene" id="TVU48605">
    <property type="protein sequence ID" value="TVU48605"/>
    <property type="gene ID" value="EJB05_08246"/>
</dbReference>
<evidence type="ECO:0000313" key="2">
    <source>
        <dbReference type="EMBL" id="TVU48605.1"/>
    </source>
</evidence>
<reference evidence="2 3" key="1">
    <citation type="journal article" date="2019" name="Sci. Rep.">
        <title>A high-quality genome of Eragrostis curvula grass provides insights into Poaceae evolution and supports new strategies to enhance forage quality.</title>
        <authorList>
            <person name="Carballo J."/>
            <person name="Santos B.A.C.M."/>
            <person name="Zappacosta D."/>
            <person name="Garbus I."/>
            <person name="Selva J.P."/>
            <person name="Gallo C.A."/>
            <person name="Diaz A."/>
            <person name="Albertini E."/>
            <person name="Caccamo M."/>
            <person name="Echenique V."/>
        </authorList>
    </citation>
    <scope>NUCLEOTIDE SEQUENCE [LARGE SCALE GENOMIC DNA]</scope>
    <source>
        <strain evidence="3">cv. Victoria</strain>
        <tissue evidence="2">Leaf</tissue>
    </source>
</reference>
<feature type="non-terminal residue" evidence="2">
    <location>
        <position position="1"/>
    </location>
</feature>
<dbReference type="AlphaFoldDB" id="A0A5J9WKX2"/>
<evidence type="ECO:0000313" key="3">
    <source>
        <dbReference type="Proteomes" id="UP000324897"/>
    </source>
</evidence>
<feature type="region of interest" description="Disordered" evidence="1">
    <location>
        <begin position="160"/>
        <end position="182"/>
    </location>
</feature>
<organism evidence="2 3">
    <name type="scientific">Eragrostis curvula</name>
    <name type="common">weeping love grass</name>
    <dbReference type="NCBI Taxonomy" id="38414"/>
    <lineage>
        <taxon>Eukaryota</taxon>
        <taxon>Viridiplantae</taxon>
        <taxon>Streptophyta</taxon>
        <taxon>Embryophyta</taxon>
        <taxon>Tracheophyta</taxon>
        <taxon>Spermatophyta</taxon>
        <taxon>Magnoliopsida</taxon>
        <taxon>Liliopsida</taxon>
        <taxon>Poales</taxon>
        <taxon>Poaceae</taxon>
        <taxon>PACMAD clade</taxon>
        <taxon>Chloridoideae</taxon>
        <taxon>Eragrostideae</taxon>
        <taxon>Eragrostidinae</taxon>
        <taxon>Eragrostis</taxon>
    </lineage>
</organism>
<dbReference type="EMBL" id="RWGY01000004">
    <property type="protein sequence ID" value="TVU48605.1"/>
    <property type="molecule type" value="Genomic_DNA"/>
</dbReference>
<name>A0A5J9WKX2_9POAL</name>
<protein>
    <submittedName>
        <fullName evidence="2">Uncharacterized protein</fullName>
    </submittedName>
</protein>
<proteinExistence type="predicted"/>
<keyword evidence="3" id="KW-1185">Reference proteome</keyword>
<dbReference type="Proteomes" id="UP000324897">
    <property type="component" value="Chromosome 5"/>
</dbReference>
<evidence type="ECO:0000256" key="1">
    <source>
        <dbReference type="SAM" id="MobiDB-lite"/>
    </source>
</evidence>
<sequence length="264" mass="27178">MIADLIAAGDQVGCMLLTMAAIPLRCGVDIDVPDSMKKERLASSANCGCSSLGAQAARMFMPGPVMSGLRIPGLALFGPRDEKNATDGAGEEPITVPRNVMVAVGLLTCEAGSTCASAKVVYPSAALFIRIMPAPPYAATVWPCSTCSVIVRLSQSTTLPRTSSSTSELQPRASGSPFRPGNTSGSWCPAVLFRGWNSDSPSNTCPFPSLTVVRIARSMVPAATVSIHGAPLPMPPATGPSLPAAALTKMPCSMALNVAVATRS</sequence>
<accession>A0A5J9WKX2</accession>
<dbReference type="OrthoDB" id="1536506at2759"/>